<feature type="transmembrane region" description="Helical" evidence="1">
    <location>
        <begin position="148"/>
        <end position="166"/>
    </location>
</feature>
<accession>A0A2H5Y7P9</accession>
<keyword evidence="1" id="KW-0472">Membrane</keyword>
<keyword evidence="1" id="KW-0812">Transmembrane</keyword>
<feature type="transmembrane region" description="Helical" evidence="1">
    <location>
        <begin position="56"/>
        <end position="75"/>
    </location>
</feature>
<comment type="caution">
    <text evidence="2">The sequence shown here is derived from an EMBL/GenBank/DDBJ whole genome shotgun (WGS) entry which is preliminary data.</text>
</comment>
<dbReference type="EMBL" id="BEHY01000043">
    <property type="protein sequence ID" value="GBD09447.1"/>
    <property type="molecule type" value="Genomic_DNA"/>
</dbReference>
<name>A0A2H5Y7P9_9CHLR</name>
<keyword evidence="1" id="KW-1133">Transmembrane helix</keyword>
<feature type="transmembrane region" description="Helical" evidence="1">
    <location>
        <begin position="32"/>
        <end position="50"/>
    </location>
</feature>
<reference evidence="3" key="1">
    <citation type="submission" date="2017-09" db="EMBL/GenBank/DDBJ databases">
        <title>Metaegenomics of thermophilic ammonia-oxidizing enrichment culture.</title>
        <authorList>
            <person name="Kato S."/>
            <person name="Suzuki K."/>
        </authorList>
    </citation>
    <scope>NUCLEOTIDE SEQUENCE [LARGE SCALE GENOMIC DNA]</scope>
</reference>
<sequence length="199" mass="21573">MLEAWNIHELTILTVVGLAGLVLALDDWRGMLLAWALMGVAGGVLLQQATEAPRELAGIQIMNSALLALLFYLAGRRARTTISRTLTARPAVHWRFRALAAIFLYFLARMMAIRFPLPIASPSLLIVTYALIGIGLLIATLSRSPLKAGLGILTMLNGYQVFYLSVQDSLLAIGLMAGMNLLVAFLIVALTLVRQEVSA</sequence>
<evidence type="ECO:0000256" key="1">
    <source>
        <dbReference type="SAM" id="Phobius"/>
    </source>
</evidence>
<feature type="transmembrane region" description="Helical" evidence="1">
    <location>
        <begin position="172"/>
        <end position="193"/>
    </location>
</feature>
<evidence type="ECO:0000313" key="3">
    <source>
        <dbReference type="Proteomes" id="UP000236642"/>
    </source>
</evidence>
<evidence type="ECO:0000313" key="2">
    <source>
        <dbReference type="EMBL" id="GBD09447.1"/>
    </source>
</evidence>
<feature type="transmembrane region" description="Helical" evidence="1">
    <location>
        <begin position="96"/>
        <end position="113"/>
    </location>
</feature>
<protein>
    <submittedName>
        <fullName evidence="2">Uncharacterized protein</fullName>
    </submittedName>
</protein>
<feature type="transmembrane region" description="Helical" evidence="1">
    <location>
        <begin position="6"/>
        <end position="25"/>
    </location>
</feature>
<dbReference type="AlphaFoldDB" id="A0A2H5Y7P9"/>
<proteinExistence type="predicted"/>
<organism evidence="2 3">
    <name type="scientific">Candidatus Thermoflexus japonica</name>
    <dbReference type="NCBI Taxonomy" id="2035417"/>
    <lineage>
        <taxon>Bacteria</taxon>
        <taxon>Bacillati</taxon>
        <taxon>Chloroflexota</taxon>
        <taxon>Thermoflexia</taxon>
        <taxon>Thermoflexales</taxon>
        <taxon>Thermoflexaceae</taxon>
        <taxon>Thermoflexus</taxon>
    </lineage>
</organism>
<feature type="transmembrane region" description="Helical" evidence="1">
    <location>
        <begin position="119"/>
        <end position="141"/>
    </location>
</feature>
<gene>
    <name evidence="2" type="ORF">HRbin22_01701</name>
</gene>
<dbReference type="Proteomes" id="UP000236642">
    <property type="component" value="Unassembled WGS sequence"/>
</dbReference>